<organism evidence="8 9">
    <name type="scientific">Miniimonas arenae</name>
    <dbReference type="NCBI Taxonomy" id="676201"/>
    <lineage>
        <taxon>Bacteria</taxon>
        <taxon>Bacillati</taxon>
        <taxon>Actinomycetota</taxon>
        <taxon>Actinomycetes</taxon>
        <taxon>Micrococcales</taxon>
        <taxon>Beutenbergiaceae</taxon>
        <taxon>Miniimonas</taxon>
    </lineage>
</organism>
<dbReference type="FunFam" id="2.70.70.10:FF:000001">
    <property type="entry name" value="PTS system glucose-specific IIA component"/>
    <property type="match status" value="1"/>
</dbReference>
<evidence type="ECO:0000256" key="5">
    <source>
        <dbReference type="ARBA" id="ARBA00022683"/>
    </source>
</evidence>
<feature type="domain" description="PTS EIIA type-1" evidence="7">
    <location>
        <begin position="21"/>
        <end position="125"/>
    </location>
</feature>
<keyword evidence="6" id="KW-0418">Kinase</keyword>
<evidence type="ECO:0000256" key="2">
    <source>
        <dbReference type="ARBA" id="ARBA00022448"/>
    </source>
</evidence>
<dbReference type="GO" id="GO:0016301">
    <property type="term" value="F:kinase activity"/>
    <property type="evidence" value="ECO:0007669"/>
    <property type="project" value="UniProtKB-KW"/>
</dbReference>
<proteinExistence type="predicted"/>
<keyword evidence="2" id="KW-0813">Transport</keyword>
<dbReference type="InterPro" id="IPR001127">
    <property type="entry name" value="PTS_EIIA_1_perm"/>
</dbReference>
<dbReference type="InterPro" id="IPR011055">
    <property type="entry name" value="Dup_hybrid_motif"/>
</dbReference>
<evidence type="ECO:0000313" key="8">
    <source>
        <dbReference type="EMBL" id="TNU76534.1"/>
    </source>
</evidence>
<name>A0A5C5BEQ3_9MICO</name>
<dbReference type="NCBIfam" id="TIGR00830">
    <property type="entry name" value="PTBA"/>
    <property type="match status" value="1"/>
</dbReference>
<dbReference type="PANTHER" id="PTHR45008:SF1">
    <property type="entry name" value="PTS SYSTEM GLUCOSE-SPECIFIC EIIA COMPONENT"/>
    <property type="match status" value="1"/>
</dbReference>
<dbReference type="PROSITE" id="PS51093">
    <property type="entry name" value="PTS_EIIA_TYPE_1"/>
    <property type="match status" value="1"/>
</dbReference>
<protein>
    <submittedName>
        <fullName evidence="8">PTS glucose transporter subunit IIA</fullName>
    </submittedName>
</protein>
<dbReference type="InterPro" id="IPR050890">
    <property type="entry name" value="PTS_EIIA_component"/>
</dbReference>
<accession>A0A5C5BEQ3</accession>
<dbReference type="Proteomes" id="UP000313849">
    <property type="component" value="Unassembled WGS sequence"/>
</dbReference>
<evidence type="ECO:0000259" key="7">
    <source>
        <dbReference type="PROSITE" id="PS51093"/>
    </source>
</evidence>
<dbReference type="SUPFAM" id="SSF51261">
    <property type="entry name" value="Duplicated hybrid motif"/>
    <property type="match status" value="1"/>
</dbReference>
<dbReference type="GO" id="GO:0005737">
    <property type="term" value="C:cytoplasm"/>
    <property type="evidence" value="ECO:0007669"/>
    <property type="project" value="UniProtKB-SubCell"/>
</dbReference>
<keyword evidence="5" id="KW-0598">Phosphotransferase system</keyword>
<evidence type="ECO:0000313" key="9">
    <source>
        <dbReference type="Proteomes" id="UP000313849"/>
    </source>
</evidence>
<comment type="caution">
    <text evidence="8">The sequence shown here is derived from an EMBL/GenBank/DDBJ whole genome shotgun (WGS) entry which is preliminary data.</text>
</comment>
<keyword evidence="9" id="KW-1185">Reference proteome</keyword>
<evidence type="ECO:0000256" key="1">
    <source>
        <dbReference type="ARBA" id="ARBA00004496"/>
    </source>
</evidence>
<dbReference type="OrthoDB" id="9797715at2"/>
<dbReference type="Gene3D" id="2.70.70.10">
    <property type="entry name" value="Glucose Permease (Domain IIA)"/>
    <property type="match status" value="1"/>
</dbReference>
<dbReference type="Pfam" id="PF00358">
    <property type="entry name" value="PTS_EIIA_1"/>
    <property type="match status" value="1"/>
</dbReference>
<dbReference type="PROSITE" id="PS00371">
    <property type="entry name" value="PTS_EIIA_TYPE_1_HIS"/>
    <property type="match status" value="1"/>
</dbReference>
<evidence type="ECO:0000256" key="4">
    <source>
        <dbReference type="ARBA" id="ARBA00022679"/>
    </source>
</evidence>
<dbReference type="GO" id="GO:0009401">
    <property type="term" value="P:phosphoenolpyruvate-dependent sugar phosphotransferase system"/>
    <property type="evidence" value="ECO:0007669"/>
    <property type="project" value="UniProtKB-KW"/>
</dbReference>
<gene>
    <name evidence="8" type="ORF">FH969_03125</name>
</gene>
<reference evidence="8 9" key="1">
    <citation type="submission" date="2019-06" db="EMBL/GenBank/DDBJ databases">
        <title>Draft genome sequence of Miniimonas arenae KCTC 19750T isolated from sea sand.</title>
        <authorList>
            <person name="Park S.-J."/>
        </authorList>
    </citation>
    <scope>NUCLEOTIDE SEQUENCE [LARGE SCALE GENOMIC DNA]</scope>
    <source>
        <strain evidence="8 9">KCTC 19750</strain>
    </source>
</reference>
<dbReference type="EMBL" id="VENP01000006">
    <property type="protein sequence ID" value="TNU76534.1"/>
    <property type="molecule type" value="Genomic_DNA"/>
</dbReference>
<dbReference type="AlphaFoldDB" id="A0A5C5BEQ3"/>
<evidence type="ECO:0000256" key="6">
    <source>
        <dbReference type="ARBA" id="ARBA00022777"/>
    </source>
</evidence>
<dbReference type="PANTHER" id="PTHR45008">
    <property type="entry name" value="PTS SYSTEM GLUCOSE-SPECIFIC EIIA COMPONENT"/>
    <property type="match status" value="1"/>
</dbReference>
<dbReference type="RefSeq" id="WP_139986035.1">
    <property type="nucleotide sequence ID" value="NZ_VENP01000006.1"/>
</dbReference>
<keyword evidence="3 8" id="KW-0762">Sugar transport</keyword>
<evidence type="ECO:0000256" key="3">
    <source>
        <dbReference type="ARBA" id="ARBA00022597"/>
    </source>
</evidence>
<sequence>MATTVLSPLAGRAVTLADIPDPVFSQGIVGPGAAIDPTADVLDVVAPIAGTLVKVFPHAFVIAGADGVGVLVHLGIDTVKLDGEGFTVLVEQGSTVAAGDPVVIWDVPAIVAAGYSPVSPVIVMDRAAELVAVADGVEGAATQPGQPLLTVSA</sequence>
<keyword evidence="4" id="KW-0808">Transferase</keyword>
<comment type="subcellular location">
    <subcellularLocation>
        <location evidence="1">Cytoplasm</location>
    </subcellularLocation>
</comment>